<evidence type="ECO:0000256" key="2">
    <source>
        <dbReference type="ARBA" id="ARBA00022692"/>
    </source>
</evidence>
<evidence type="ECO:0000256" key="5">
    <source>
        <dbReference type="SAM" id="Phobius"/>
    </source>
</evidence>
<comment type="caution">
    <text evidence="7">The sequence shown here is derived from an EMBL/GenBank/DDBJ whole genome shotgun (WGS) entry which is preliminary data.</text>
</comment>
<dbReference type="PANTHER" id="PTHR36985:SF1">
    <property type="entry name" value="TRANSLOCATION AND ASSEMBLY MODULE SUBUNIT TAMB"/>
    <property type="match status" value="1"/>
</dbReference>
<dbReference type="GO" id="GO:0005886">
    <property type="term" value="C:plasma membrane"/>
    <property type="evidence" value="ECO:0007669"/>
    <property type="project" value="InterPro"/>
</dbReference>
<dbReference type="GO" id="GO:0097347">
    <property type="term" value="C:TAM protein secretion complex"/>
    <property type="evidence" value="ECO:0007669"/>
    <property type="project" value="TreeGrafter"/>
</dbReference>
<keyword evidence="3 5" id="KW-1133">Transmembrane helix</keyword>
<evidence type="ECO:0000259" key="6">
    <source>
        <dbReference type="Pfam" id="PF04357"/>
    </source>
</evidence>
<dbReference type="AlphaFoldDB" id="A0A510UI07"/>
<reference evidence="7 8" key="1">
    <citation type="submission" date="2019-07" db="EMBL/GenBank/DDBJ databases">
        <title>Whole genome shotgun sequence of Aliivibrio fischeri NBRC 101058.</title>
        <authorList>
            <person name="Hosoyama A."/>
            <person name="Uohara A."/>
            <person name="Ohji S."/>
            <person name="Ichikawa N."/>
        </authorList>
    </citation>
    <scope>NUCLEOTIDE SEQUENCE [LARGE SCALE GENOMIC DNA]</scope>
    <source>
        <strain evidence="7 8">NBRC 101058</strain>
    </source>
</reference>
<gene>
    <name evidence="7" type="primary">ytfN</name>
    <name evidence="7" type="ORF">AFI02nite_22980</name>
</gene>
<dbReference type="GO" id="GO:0009306">
    <property type="term" value="P:protein secretion"/>
    <property type="evidence" value="ECO:0007669"/>
    <property type="project" value="InterPro"/>
</dbReference>
<keyword evidence="4 5" id="KW-0472">Membrane</keyword>
<accession>A0A510UI07</accession>
<dbReference type="InterPro" id="IPR007452">
    <property type="entry name" value="TamB_C"/>
</dbReference>
<evidence type="ECO:0000256" key="1">
    <source>
        <dbReference type="ARBA" id="ARBA00004167"/>
    </source>
</evidence>
<dbReference type="Proteomes" id="UP000321787">
    <property type="component" value="Unassembled WGS sequence"/>
</dbReference>
<dbReference type="EMBL" id="BJTZ01000014">
    <property type="protein sequence ID" value="GEK14262.1"/>
    <property type="molecule type" value="Genomic_DNA"/>
</dbReference>
<evidence type="ECO:0000313" key="7">
    <source>
        <dbReference type="EMBL" id="GEK14262.1"/>
    </source>
</evidence>
<sequence length="1266" mass="138307">MSSIEMNEEHNNQELKKKRRFSRHCLCFALFFPSILLLLLLIIGAVVFTNSGLKLIVWGAEKALPELSIEGVEGSVIPEFTLSNITYDNKQLLSTEISRFHFALTPNCLLIPSVCIDDISVDGLTLDFPTLPTSNEEEPTDTAENTLLLIPIPIAITNITLNNIDANILGNHIQWKAFSTGVNIHKSELTLTPLNWDHIRLELASSESTAVKNTEKTTSSKKDDALIVLPEVFIPLNIKVEQFALRDFILQQETPVKVNKLNFKATAGENNASINDFYLDVPQANLSLNNEVVLKGDYPLTLDGLLELKETELKGHKLAIEADGSVADLNASLTLSGGLKVKVDANVHPLDKKFPFDVHVYKGDLYWPLTGDKDIKVQIPNIKTEGNLEQYNFASALYIEGKSIPQTDLRLEGRGTLEKVDLSDLLIDTLGGSISGSAEVNWASLVSWKTDINLQNIQPGLQWPEAEGNISGQLITDGHLTEDGGWVVDVPTIDINGVFRNYPLLVQGTLKADDVRGVGEPHLNISQLTINHGDNGLAVSGELNKEWNLNVDIDFPELSDSVPDVHGKLIGNVALTGELTQPRVDLDIDALGLQLPKKATLNKVSIEGYIVPSPTIDADLSIKLLDGKYQKQVLNDLSIRFSGKEQDHKLQIDLNSNVIDSHLVFKGALDRTQGWKGELSEADVITEIGPWNLDKKADLAYDIKKEELFVQANCWSQGKTALCLNKDLYAGKSGDADISIKHFEFSKLQKFIPEETVINGEVNLDALAKWSVGQSPYVKAKLYLPKGNIQQQMESPLIIGWDDFTVNAEMENDELTTDWLLALTDNGQLTGNMKIDQLTKAKTLTGNSKIEKVSLAMLEPILGEYSQLRAMVNSDIDISGLIEHPKLSGNLSIDEIKVKGEVSPVDINEGNVDIVFSGHSGKLSSLITTADGDLHIDGAAHWSDLNKWDAGLDIFGNELQVNVPPMVKLKVKPDMKIRINPTLAKITGSIGIPWGRIVVQELPESAIGVSKDEIILGDDLKPIEKPSPLPMTVETDININIGDDVLLSAFGLEGGLVGNLNITQKNKGPFITGEVNIEEGTYRSFGQDLQIRKGKILFNGPADQPYVDIKAVRNPENTKDDVVAGIKVTGPADTPRVEIFSSPSMPQANALSYLLRGQDIDGESGGNAMTTTLIGLSLAKSGKVVGEIGQAFGVQDLQLDTAGSGEDSQVTISGYIAPGLQVKYGVGIFNSLGEFTLRYRIISDLYIEAVSGVDNAVDLIYQFEFD</sequence>
<dbReference type="RefSeq" id="WP_146864578.1">
    <property type="nucleotide sequence ID" value="NZ_BJTZ01000014.1"/>
</dbReference>
<keyword evidence="2 5" id="KW-0812">Transmembrane</keyword>
<dbReference type="Pfam" id="PF04357">
    <property type="entry name" value="TamB"/>
    <property type="match status" value="1"/>
</dbReference>
<dbReference type="PANTHER" id="PTHR36985">
    <property type="entry name" value="TRANSLOCATION AND ASSEMBLY MODULE SUBUNIT TAMB"/>
    <property type="match status" value="1"/>
</dbReference>
<protein>
    <submittedName>
        <fullName evidence="7">Translocation/assembly module TamB</fullName>
    </submittedName>
</protein>
<evidence type="ECO:0000256" key="4">
    <source>
        <dbReference type="ARBA" id="ARBA00023136"/>
    </source>
</evidence>
<evidence type="ECO:0000256" key="3">
    <source>
        <dbReference type="ARBA" id="ARBA00022989"/>
    </source>
</evidence>
<evidence type="ECO:0000313" key="8">
    <source>
        <dbReference type="Proteomes" id="UP000321787"/>
    </source>
</evidence>
<comment type="subcellular location">
    <subcellularLocation>
        <location evidence="1">Membrane</location>
        <topology evidence="1">Single-pass membrane protein</topology>
    </subcellularLocation>
</comment>
<feature type="transmembrane region" description="Helical" evidence="5">
    <location>
        <begin position="25"/>
        <end position="48"/>
    </location>
</feature>
<name>A0A510UI07_ALIFS</name>
<organism evidence="7 8">
    <name type="scientific">Aliivibrio fischeri</name>
    <name type="common">Vibrio fischeri</name>
    <dbReference type="NCBI Taxonomy" id="668"/>
    <lineage>
        <taxon>Bacteria</taxon>
        <taxon>Pseudomonadati</taxon>
        <taxon>Pseudomonadota</taxon>
        <taxon>Gammaproteobacteria</taxon>
        <taxon>Vibrionales</taxon>
        <taxon>Vibrionaceae</taxon>
        <taxon>Aliivibrio</taxon>
    </lineage>
</organism>
<feature type="domain" description="Translocation and assembly module TamB C-terminal" evidence="6">
    <location>
        <begin position="929"/>
        <end position="1265"/>
    </location>
</feature>
<proteinExistence type="predicted"/>